<protein>
    <submittedName>
        <fullName evidence="1">Uncharacterized protein</fullName>
    </submittedName>
</protein>
<dbReference type="Proteomes" id="UP001595377">
    <property type="component" value="Unassembled WGS sequence"/>
</dbReference>
<dbReference type="EMBL" id="JBHRSP010000006">
    <property type="protein sequence ID" value="MFC3072405.1"/>
    <property type="molecule type" value="Genomic_DNA"/>
</dbReference>
<evidence type="ECO:0000313" key="2">
    <source>
        <dbReference type="Proteomes" id="UP001595377"/>
    </source>
</evidence>
<evidence type="ECO:0000313" key="1">
    <source>
        <dbReference type="EMBL" id="MFC3072405.1"/>
    </source>
</evidence>
<reference evidence="2" key="1">
    <citation type="journal article" date="2019" name="Int. J. Syst. Evol. Microbiol.">
        <title>The Global Catalogue of Microorganisms (GCM) 10K type strain sequencing project: providing services to taxonomists for standard genome sequencing and annotation.</title>
        <authorList>
            <consortium name="The Broad Institute Genomics Platform"/>
            <consortium name="The Broad Institute Genome Sequencing Center for Infectious Disease"/>
            <person name="Wu L."/>
            <person name="Ma J."/>
        </authorList>
    </citation>
    <scope>NUCLEOTIDE SEQUENCE [LARGE SCALE GENOMIC DNA]</scope>
    <source>
        <strain evidence="2">KCTC 52677</strain>
    </source>
</reference>
<accession>A0ABV7DC90</accession>
<keyword evidence="2" id="KW-1185">Reference proteome</keyword>
<dbReference type="RefSeq" id="WP_257317869.1">
    <property type="nucleotide sequence ID" value="NZ_JANFDG010000035.1"/>
</dbReference>
<gene>
    <name evidence="1" type="ORF">ACFOHH_04725</name>
</gene>
<comment type="caution">
    <text evidence="1">The sequence shown here is derived from an EMBL/GenBank/DDBJ whole genome shotgun (WGS) entry which is preliminary data.</text>
</comment>
<proteinExistence type="predicted"/>
<sequence>MTEHQEIWCQPGNAPKRQFIIFFDDPSQDIATFDDEDKARAFWEKASVKWNCYLLGTLPRVREKPVEVPCPDCGRPKAKSAGDAATGLCPKWWAIRDEMAAQDCKRYAAAKSGAAE</sequence>
<name>A0ABV7DC90_9HYPH</name>
<organism evidence="1 2">
    <name type="scientific">Shinella pollutisoli</name>
    <dbReference type="NCBI Taxonomy" id="2250594"/>
    <lineage>
        <taxon>Bacteria</taxon>
        <taxon>Pseudomonadati</taxon>
        <taxon>Pseudomonadota</taxon>
        <taxon>Alphaproteobacteria</taxon>
        <taxon>Hyphomicrobiales</taxon>
        <taxon>Rhizobiaceae</taxon>
        <taxon>Shinella</taxon>
    </lineage>
</organism>